<evidence type="ECO:0000313" key="2">
    <source>
        <dbReference type="Proteomes" id="UP001058974"/>
    </source>
</evidence>
<evidence type="ECO:0000313" key="1">
    <source>
        <dbReference type="EMBL" id="KAI5437780.1"/>
    </source>
</evidence>
<dbReference type="AlphaFoldDB" id="A0A9D5BBK9"/>
<proteinExistence type="predicted"/>
<sequence>MDKATLPKVTNAHAAGNHVISVRTRLSLARLLDFTQDINLLWRLIQKDVDEPVRVVQNATKVINVAAIFNGEPELWENAI</sequence>
<comment type="caution">
    <text evidence="1">The sequence shown here is derived from an EMBL/GenBank/DDBJ whole genome shotgun (WGS) entry which is preliminary data.</text>
</comment>
<keyword evidence="2" id="KW-1185">Reference proteome</keyword>
<protein>
    <submittedName>
        <fullName evidence="1">Uncharacterized protein</fullName>
    </submittedName>
</protein>
<dbReference type="Gramene" id="Psat02G0377500-T1">
    <property type="protein sequence ID" value="KAI5437780.1"/>
    <property type="gene ID" value="KIW84_023775"/>
</dbReference>
<gene>
    <name evidence="1" type="ORF">KIW84_023775</name>
</gene>
<reference evidence="1 2" key="1">
    <citation type="journal article" date="2022" name="Nat. Genet.">
        <title>Improved pea reference genome and pan-genome highlight genomic features and evolutionary characteristics.</title>
        <authorList>
            <person name="Yang T."/>
            <person name="Liu R."/>
            <person name="Luo Y."/>
            <person name="Hu S."/>
            <person name="Wang D."/>
            <person name="Wang C."/>
            <person name="Pandey M.K."/>
            <person name="Ge S."/>
            <person name="Xu Q."/>
            <person name="Li N."/>
            <person name="Li G."/>
            <person name="Huang Y."/>
            <person name="Saxena R.K."/>
            <person name="Ji Y."/>
            <person name="Li M."/>
            <person name="Yan X."/>
            <person name="He Y."/>
            <person name="Liu Y."/>
            <person name="Wang X."/>
            <person name="Xiang C."/>
            <person name="Varshney R.K."/>
            <person name="Ding H."/>
            <person name="Gao S."/>
            <person name="Zong X."/>
        </authorList>
    </citation>
    <scope>NUCLEOTIDE SEQUENCE [LARGE SCALE GENOMIC DNA]</scope>
    <source>
        <strain evidence="1 2">cv. Zhongwan 6</strain>
    </source>
</reference>
<dbReference type="Proteomes" id="UP001058974">
    <property type="component" value="Chromosome 2"/>
</dbReference>
<organism evidence="1 2">
    <name type="scientific">Pisum sativum</name>
    <name type="common">Garden pea</name>
    <name type="synonym">Lathyrus oleraceus</name>
    <dbReference type="NCBI Taxonomy" id="3888"/>
    <lineage>
        <taxon>Eukaryota</taxon>
        <taxon>Viridiplantae</taxon>
        <taxon>Streptophyta</taxon>
        <taxon>Embryophyta</taxon>
        <taxon>Tracheophyta</taxon>
        <taxon>Spermatophyta</taxon>
        <taxon>Magnoliopsida</taxon>
        <taxon>eudicotyledons</taxon>
        <taxon>Gunneridae</taxon>
        <taxon>Pentapetalae</taxon>
        <taxon>rosids</taxon>
        <taxon>fabids</taxon>
        <taxon>Fabales</taxon>
        <taxon>Fabaceae</taxon>
        <taxon>Papilionoideae</taxon>
        <taxon>50 kb inversion clade</taxon>
        <taxon>NPAAA clade</taxon>
        <taxon>Hologalegina</taxon>
        <taxon>IRL clade</taxon>
        <taxon>Fabeae</taxon>
        <taxon>Lathyrus</taxon>
    </lineage>
</organism>
<dbReference type="EMBL" id="JAMSHJ010000002">
    <property type="protein sequence ID" value="KAI5437780.1"/>
    <property type="molecule type" value="Genomic_DNA"/>
</dbReference>
<accession>A0A9D5BBK9</accession>
<name>A0A9D5BBK9_PEA</name>